<dbReference type="KEGG" id="cyn:Cyan7425_0690"/>
<dbReference type="InterPro" id="IPR009078">
    <property type="entry name" value="Ferritin-like_SF"/>
</dbReference>
<name>B8HV31_CYAP4</name>
<dbReference type="STRING" id="395961.Cyan7425_0690"/>
<evidence type="ECO:0000313" key="1">
    <source>
        <dbReference type="EMBL" id="ACL43078.1"/>
    </source>
</evidence>
<dbReference type="OrthoDB" id="529857at2"/>
<gene>
    <name evidence="1" type="ordered locus">Cyan7425_0690</name>
</gene>
<organism evidence="1">
    <name type="scientific">Cyanothece sp. (strain PCC 7425 / ATCC 29141)</name>
    <dbReference type="NCBI Taxonomy" id="395961"/>
    <lineage>
        <taxon>Bacteria</taxon>
        <taxon>Bacillati</taxon>
        <taxon>Cyanobacteriota</taxon>
        <taxon>Cyanophyceae</taxon>
        <taxon>Gomontiellales</taxon>
        <taxon>Cyanothecaceae</taxon>
        <taxon>Cyanothece</taxon>
    </lineage>
</organism>
<dbReference type="AlphaFoldDB" id="B8HV31"/>
<reference evidence="1" key="1">
    <citation type="submission" date="2009-01" db="EMBL/GenBank/DDBJ databases">
        <title>Complete sequence of chromosome Cyanothece sp. PCC 7425.</title>
        <authorList>
            <consortium name="US DOE Joint Genome Institute"/>
            <person name="Lucas S."/>
            <person name="Copeland A."/>
            <person name="Lapidus A."/>
            <person name="Glavina del Rio T."/>
            <person name="Dalin E."/>
            <person name="Tice H."/>
            <person name="Bruce D."/>
            <person name="Goodwin L."/>
            <person name="Pitluck S."/>
            <person name="Sims D."/>
            <person name="Meineke L."/>
            <person name="Brettin T."/>
            <person name="Detter J.C."/>
            <person name="Han C."/>
            <person name="Larimer F."/>
            <person name="Land M."/>
            <person name="Hauser L."/>
            <person name="Kyrpides N."/>
            <person name="Ovchinnikova G."/>
            <person name="Liberton M."/>
            <person name="Stoeckel J."/>
            <person name="Banerjee A."/>
            <person name="Singh A."/>
            <person name="Page L."/>
            <person name="Sato H."/>
            <person name="Zhao L."/>
            <person name="Sherman L."/>
            <person name="Pakrasi H."/>
            <person name="Richardson P."/>
        </authorList>
    </citation>
    <scope>NUCLEOTIDE SEQUENCE</scope>
    <source>
        <strain evidence="1">PCC 7425</strain>
    </source>
</reference>
<sequence length="293" mass="33576">MKIGSEAHKELFCHTFLDSYLEYEPEHLPWPNLDQEARARLQSIPFWGIAIDTEHEAGTMLAAYAETISDPLLRAAITLQAKEEARHCRLIQTLVCHYDIAVPERPVYDVPANLHQTFVNFGYMECIDSFLAFGMFRLGCQSGFVPTSLTDLFEPLLDEEARHIVFFVNAIAYLQIQQGRRSKLWRDSYALLRYGRSILRQMNDIRRSGNREGGFTATGISAISFEVTPVQFLATCLAENRQRMSQFDPRLLQPQFLPQTGAAVYRLLEFFSTSNNKREYPPALRDEAKTDLP</sequence>
<protein>
    <recommendedName>
        <fullName evidence="2">Ferritin-like domain-containing protein</fullName>
    </recommendedName>
</protein>
<evidence type="ECO:0008006" key="2">
    <source>
        <dbReference type="Google" id="ProtNLM"/>
    </source>
</evidence>
<dbReference type="HOGENOM" id="CLU_061539_0_0_3"/>
<accession>B8HV31</accession>
<dbReference type="eggNOG" id="COG1633">
    <property type="taxonomic scope" value="Bacteria"/>
</dbReference>
<proteinExistence type="predicted"/>
<dbReference type="EMBL" id="CP001344">
    <property type="protein sequence ID" value="ACL43078.1"/>
    <property type="molecule type" value="Genomic_DNA"/>
</dbReference>
<dbReference type="SUPFAM" id="SSF47240">
    <property type="entry name" value="Ferritin-like"/>
    <property type="match status" value="1"/>
</dbReference>